<keyword evidence="14" id="KW-1185">Reference proteome</keyword>
<feature type="domain" description="PINIT" evidence="12">
    <location>
        <begin position="180"/>
        <end position="374"/>
    </location>
</feature>
<feature type="compositionally biased region" description="Polar residues" evidence="9">
    <location>
        <begin position="903"/>
        <end position="915"/>
    </location>
</feature>
<dbReference type="PROSITE" id="PS51466">
    <property type="entry name" value="PINIT"/>
    <property type="match status" value="1"/>
</dbReference>
<dbReference type="InterPro" id="IPR004181">
    <property type="entry name" value="Znf_MIZ"/>
</dbReference>
<dbReference type="Proteomes" id="UP000282613">
    <property type="component" value="Unassembled WGS sequence"/>
</dbReference>
<feature type="domain" description="SP-RING-type" evidence="11">
    <location>
        <begin position="422"/>
        <end position="504"/>
    </location>
</feature>
<feature type="region of interest" description="Disordered" evidence="9">
    <location>
        <begin position="585"/>
        <end position="667"/>
    </location>
</feature>
<evidence type="ECO:0000259" key="10">
    <source>
        <dbReference type="PROSITE" id="PS50800"/>
    </source>
</evidence>
<evidence type="ECO:0000256" key="6">
    <source>
        <dbReference type="ARBA" id="ARBA00022786"/>
    </source>
</evidence>
<reference evidence="15" key="1">
    <citation type="submission" date="2017-02" db="UniProtKB">
        <authorList>
            <consortium name="WormBaseParasite"/>
        </authorList>
    </citation>
    <scope>IDENTIFICATION</scope>
</reference>
<evidence type="ECO:0000256" key="9">
    <source>
        <dbReference type="SAM" id="MobiDB-lite"/>
    </source>
</evidence>
<reference evidence="13 14" key="2">
    <citation type="submission" date="2018-11" db="EMBL/GenBank/DDBJ databases">
        <authorList>
            <consortium name="Pathogen Informatics"/>
        </authorList>
    </citation>
    <scope>NUCLEOTIDE SEQUENCE [LARGE SCALE GENOMIC DNA]</scope>
</reference>
<comment type="pathway">
    <text evidence="1">Protein modification; protein sumoylation.</text>
</comment>
<keyword evidence="4" id="KW-0479">Metal-binding</keyword>
<accession>A0A0R3VTV7</accession>
<feature type="compositionally biased region" description="Polar residues" evidence="9">
    <location>
        <begin position="710"/>
        <end position="727"/>
    </location>
</feature>
<evidence type="ECO:0000313" key="13">
    <source>
        <dbReference type="EMBL" id="VDK21600.1"/>
    </source>
</evidence>
<feature type="region of interest" description="Disordered" evidence="9">
    <location>
        <begin position="806"/>
        <end position="845"/>
    </location>
</feature>
<dbReference type="AlphaFoldDB" id="A0A0R3VTV7"/>
<dbReference type="GO" id="GO:0016925">
    <property type="term" value="P:protein sumoylation"/>
    <property type="evidence" value="ECO:0007669"/>
    <property type="project" value="UniProtKB-UniPathway"/>
</dbReference>
<dbReference type="OrthoDB" id="10263264at2759"/>
<dbReference type="Gene3D" id="2.60.120.780">
    <property type="entry name" value="PINIT domain"/>
    <property type="match status" value="1"/>
</dbReference>
<keyword evidence="6" id="KW-0833">Ubl conjugation pathway</keyword>
<evidence type="ECO:0000256" key="1">
    <source>
        <dbReference type="ARBA" id="ARBA00004718"/>
    </source>
</evidence>
<feature type="domain" description="SAP" evidence="10">
    <location>
        <begin position="11"/>
        <end position="45"/>
    </location>
</feature>
<keyword evidence="7" id="KW-0862">Zinc</keyword>
<dbReference type="EMBL" id="UYRS01000103">
    <property type="protein sequence ID" value="VDK21600.1"/>
    <property type="molecule type" value="Genomic_DNA"/>
</dbReference>
<name>A0A0R3VTV7_TAEAS</name>
<dbReference type="Gene3D" id="3.30.40.10">
    <property type="entry name" value="Zinc/RING finger domain, C3HC4 (zinc finger)"/>
    <property type="match status" value="1"/>
</dbReference>
<dbReference type="GO" id="GO:0000785">
    <property type="term" value="C:chromatin"/>
    <property type="evidence" value="ECO:0007669"/>
    <property type="project" value="TreeGrafter"/>
</dbReference>
<feature type="region of interest" description="Disordered" evidence="9">
    <location>
        <begin position="903"/>
        <end position="961"/>
    </location>
</feature>
<feature type="compositionally biased region" description="Pro residues" evidence="9">
    <location>
        <begin position="597"/>
        <end position="606"/>
    </location>
</feature>
<feature type="compositionally biased region" description="Low complexity" evidence="9">
    <location>
        <begin position="620"/>
        <end position="639"/>
    </location>
</feature>
<evidence type="ECO:0000256" key="3">
    <source>
        <dbReference type="ARBA" id="ARBA00022679"/>
    </source>
</evidence>
<evidence type="ECO:0000256" key="7">
    <source>
        <dbReference type="ARBA" id="ARBA00022833"/>
    </source>
</evidence>
<dbReference type="GO" id="GO:0008270">
    <property type="term" value="F:zinc ion binding"/>
    <property type="evidence" value="ECO:0007669"/>
    <property type="project" value="UniProtKB-KW"/>
</dbReference>
<comment type="similarity">
    <text evidence="2">Belongs to the PIAS family.</text>
</comment>
<evidence type="ECO:0000259" key="12">
    <source>
        <dbReference type="PROSITE" id="PS51466"/>
    </source>
</evidence>
<dbReference type="GO" id="GO:0006357">
    <property type="term" value="P:regulation of transcription by RNA polymerase II"/>
    <property type="evidence" value="ECO:0007669"/>
    <property type="project" value="TreeGrafter"/>
</dbReference>
<dbReference type="Pfam" id="PF14324">
    <property type="entry name" value="PINIT"/>
    <property type="match status" value="1"/>
</dbReference>
<dbReference type="UniPathway" id="UPA00886"/>
<dbReference type="STRING" id="60517.A0A0R3VTV7"/>
<dbReference type="CDD" id="cd16650">
    <property type="entry name" value="SP-RING_PIAS-like"/>
    <property type="match status" value="1"/>
</dbReference>
<dbReference type="GO" id="GO:0061665">
    <property type="term" value="F:SUMO ligase activity"/>
    <property type="evidence" value="ECO:0007669"/>
    <property type="project" value="TreeGrafter"/>
</dbReference>
<evidence type="ECO:0000259" key="11">
    <source>
        <dbReference type="PROSITE" id="PS51044"/>
    </source>
</evidence>
<evidence type="ECO:0000313" key="14">
    <source>
        <dbReference type="Proteomes" id="UP000282613"/>
    </source>
</evidence>
<gene>
    <name evidence="13" type="ORF">TASK_LOCUS701</name>
</gene>
<dbReference type="PROSITE" id="PS50800">
    <property type="entry name" value="SAP"/>
    <property type="match status" value="1"/>
</dbReference>
<dbReference type="Pfam" id="PF02891">
    <property type="entry name" value="zf-MIZ"/>
    <property type="match status" value="1"/>
</dbReference>
<dbReference type="WBParaSite" id="TASK_0000070001-mRNA-1">
    <property type="protein sequence ID" value="TASK_0000070001-mRNA-1"/>
    <property type="gene ID" value="TASK_0000070001"/>
</dbReference>
<dbReference type="PANTHER" id="PTHR10782:SF94">
    <property type="entry name" value="SUPPRESSOR OF VARIEGATION 2-10, ISOFORM I"/>
    <property type="match status" value="1"/>
</dbReference>
<dbReference type="PANTHER" id="PTHR10782">
    <property type="entry name" value="ZINC FINGER MIZ DOMAIN-CONTAINING PROTEIN"/>
    <property type="match status" value="1"/>
</dbReference>
<evidence type="ECO:0000256" key="5">
    <source>
        <dbReference type="ARBA" id="ARBA00022771"/>
    </source>
</evidence>
<protein>
    <submittedName>
        <fullName evidence="15">E3 SUMO-protein ligase PIAS1</fullName>
    </submittedName>
</protein>
<evidence type="ECO:0000256" key="4">
    <source>
        <dbReference type="ARBA" id="ARBA00022723"/>
    </source>
</evidence>
<sequence>MISKTNLKEYIHSCKRKTLESLLKIAGLPTSGLKDSLIVRLVNYIDVGPSDEFISEVNLMMQTAMSRFSLRPVDIQAPALNGSSMPEINSGTQSNADNMNKQPLMRLQQNANSLRIPPMQLPHQQQLAQPNLRSGHIRPTGTPMDPQNWGTFGQNNCDSRKSTFLPEPSRANTQVNGGFTTLPMPDRVVRLPICPLLRFEESPFYKVLDVIIPPTIMTPSSHNFTPGKRIYERLLDFRINSDQAETITYHSHRLDGNRRDFGVQVLMRFGKLEPSVLSDVVASTSDSREPALAPFADSMPIHLNIFVNVKQASLPPLLPTCRPNMDGRRYARPVNITPLLRVSPSVSNHVKLSWSHDYSTFSYNFFAIYLVQKHSTKELCEALRTHAYRPAPVVQKQIVGKLASTVTSCGVGSGSGTVEESDDDDLQIQNTLPVQLLCPLSKCRIKLPVRGQRCQHIQCYDADTYLLINERKPAWKCPVCDSLAPFHELFVDGLLMDILAARESQDVEEIVFNEDGSWTTMRPVCVSGVSCRSDGPSSPSSVSNGDTACLNQCSSGLKRVSAGSTNVVACNENAGETEVMIDLTESDDEDEPTAKRQPPPSHPLPLPSASSSLPSPPSSQAPSIQRVSSVSLPSHDSLSAQHSVPSQLHYPSQQQHHRAAPDSSNPVRYAHSISLTSMPSSTPYLVEAKPDPRRVCLKSLQASHPIPASQPCSHSATPSPRTPQSLGYTPAGVGAAAKPVSLQSPTSAGATPTPASFLSSAAASHSAIHQLTPRELFLKMATLYPQLTSQQIAEALTTLKMHEHNRHIHSSHLFPPPPPPKAAHQNSLSLPHPRRSFIPPTPAHSNLSALTSQQWRTHTTAASSPSLFVGSSSTPLMDYWPSSSGLAAAAAAAAATTLTTAVPSSATGHQGQSLGSYGVSLSPPRAHSNHSSSPPRQGDPRHPEGGFLDLPHPPSWSTTNH</sequence>
<evidence type="ECO:0000313" key="15">
    <source>
        <dbReference type="WBParaSite" id="TASK_0000070001-mRNA-1"/>
    </source>
</evidence>
<keyword evidence="3" id="KW-0808">Transferase</keyword>
<dbReference type="InterPro" id="IPR023321">
    <property type="entry name" value="PINIT"/>
</dbReference>
<dbReference type="PROSITE" id="PS51044">
    <property type="entry name" value="ZF_SP_RING"/>
    <property type="match status" value="1"/>
</dbReference>
<feature type="region of interest" description="Disordered" evidence="9">
    <location>
        <begin position="705"/>
        <end position="732"/>
    </location>
</feature>
<dbReference type="GO" id="GO:0003712">
    <property type="term" value="F:transcription coregulator activity"/>
    <property type="evidence" value="ECO:0007669"/>
    <property type="project" value="TreeGrafter"/>
</dbReference>
<dbReference type="InterPro" id="IPR013083">
    <property type="entry name" value="Znf_RING/FYVE/PHD"/>
</dbReference>
<dbReference type="InterPro" id="IPR003034">
    <property type="entry name" value="SAP_dom"/>
</dbReference>
<organism evidence="15">
    <name type="scientific">Taenia asiatica</name>
    <name type="common">Asian tapeworm</name>
    <dbReference type="NCBI Taxonomy" id="60517"/>
    <lineage>
        <taxon>Eukaryota</taxon>
        <taxon>Metazoa</taxon>
        <taxon>Spiralia</taxon>
        <taxon>Lophotrochozoa</taxon>
        <taxon>Platyhelminthes</taxon>
        <taxon>Cestoda</taxon>
        <taxon>Eucestoda</taxon>
        <taxon>Cyclophyllidea</taxon>
        <taxon>Taeniidae</taxon>
        <taxon>Taenia</taxon>
    </lineage>
</organism>
<proteinExistence type="inferred from homology"/>
<evidence type="ECO:0000256" key="8">
    <source>
        <dbReference type="PROSITE-ProRule" id="PRU00452"/>
    </source>
</evidence>
<feature type="compositionally biased region" description="Polar residues" evidence="9">
    <location>
        <begin position="640"/>
        <end position="654"/>
    </location>
</feature>
<evidence type="ECO:0000256" key="2">
    <source>
        <dbReference type="ARBA" id="ARBA00005383"/>
    </source>
</evidence>
<keyword evidence="5 8" id="KW-0863">Zinc-finger</keyword>
<dbReference type="InterPro" id="IPR038654">
    <property type="entry name" value="PINIT_sf"/>
</dbReference>